<dbReference type="PROSITE" id="PS51898">
    <property type="entry name" value="TYR_RECOMBINASE"/>
    <property type="match status" value="1"/>
</dbReference>
<dbReference type="GO" id="GO:0006310">
    <property type="term" value="P:DNA recombination"/>
    <property type="evidence" value="ECO:0007669"/>
    <property type="project" value="UniProtKB-KW"/>
</dbReference>
<name>A0AAN7SE98_9COLE</name>
<evidence type="ECO:0000313" key="4">
    <source>
        <dbReference type="EMBL" id="KAK4874649.1"/>
    </source>
</evidence>
<dbReference type="GO" id="GO:0003677">
    <property type="term" value="F:DNA binding"/>
    <property type="evidence" value="ECO:0007669"/>
    <property type="project" value="UniProtKB-KW"/>
</dbReference>
<proteinExistence type="predicted"/>
<reference evidence="5" key="1">
    <citation type="submission" date="2023-01" db="EMBL/GenBank/DDBJ databases">
        <title>Key to firefly adult light organ development and bioluminescence: homeobox transcription factors regulate luciferase expression and transportation to peroxisome.</title>
        <authorList>
            <person name="Fu X."/>
        </authorList>
    </citation>
    <scope>NUCLEOTIDE SEQUENCE [LARGE SCALE GENOMIC DNA]</scope>
</reference>
<dbReference type="InterPro" id="IPR050090">
    <property type="entry name" value="Tyrosine_recombinase_XerCD"/>
</dbReference>
<accession>A0AAN7SE98</accession>
<keyword evidence="2" id="KW-0233">DNA recombination</keyword>
<dbReference type="PANTHER" id="PTHR30349:SF41">
    <property type="entry name" value="INTEGRASE_RECOMBINASE PROTEIN MJ0367-RELATED"/>
    <property type="match status" value="1"/>
</dbReference>
<sequence>MLRSTLFVYEKVDISKFKIIFAILKSKSKGYQPKKAKKFDPKDVEQFINEAPDEKYLLMKMVMVMGVMGALRCDEPVILKTSDIDDKGSILVISVSKTKTYKPRSFVVTGAERRGFNGLEIYRKYSALRPSVLGQGRLFLCYCSGKCTVQPVGINTLSNIPKLVANYLELKDANLYTGHCFRRTSATFLANAFPDILTLKRHGGWRSLSIAESYVEESVATKLT</sequence>
<dbReference type="SUPFAM" id="SSF56349">
    <property type="entry name" value="DNA breaking-rejoining enzymes"/>
    <property type="match status" value="1"/>
</dbReference>
<dbReference type="Pfam" id="PF00589">
    <property type="entry name" value="Phage_integrase"/>
    <property type="match status" value="1"/>
</dbReference>
<dbReference type="GO" id="GO:0015074">
    <property type="term" value="P:DNA integration"/>
    <property type="evidence" value="ECO:0007669"/>
    <property type="project" value="InterPro"/>
</dbReference>
<evidence type="ECO:0000313" key="5">
    <source>
        <dbReference type="Proteomes" id="UP001353858"/>
    </source>
</evidence>
<dbReference type="AlphaFoldDB" id="A0AAN7SE98"/>
<dbReference type="InterPro" id="IPR011010">
    <property type="entry name" value="DNA_brk_join_enz"/>
</dbReference>
<dbReference type="InterPro" id="IPR013762">
    <property type="entry name" value="Integrase-like_cat_sf"/>
</dbReference>
<gene>
    <name evidence="4" type="ORF">RN001_014009</name>
</gene>
<dbReference type="PANTHER" id="PTHR30349">
    <property type="entry name" value="PHAGE INTEGRASE-RELATED"/>
    <property type="match status" value="1"/>
</dbReference>
<dbReference type="Proteomes" id="UP001353858">
    <property type="component" value="Unassembled WGS sequence"/>
</dbReference>
<dbReference type="EMBL" id="JARPUR010000006">
    <property type="protein sequence ID" value="KAK4874649.1"/>
    <property type="molecule type" value="Genomic_DNA"/>
</dbReference>
<protein>
    <recommendedName>
        <fullName evidence="3">Tyr recombinase domain-containing protein</fullName>
    </recommendedName>
</protein>
<dbReference type="CDD" id="cd00397">
    <property type="entry name" value="DNA_BRE_C"/>
    <property type="match status" value="1"/>
</dbReference>
<dbReference type="Gene3D" id="1.10.443.10">
    <property type="entry name" value="Intergrase catalytic core"/>
    <property type="match status" value="1"/>
</dbReference>
<evidence type="ECO:0000259" key="3">
    <source>
        <dbReference type="PROSITE" id="PS51898"/>
    </source>
</evidence>
<keyword evidence="5" id="KW-1185">Reference proteome</keyword>
<evidence type="ECO:0000256" key="1">
    <source>
        <dbReference type="ARBA" id="ARBA00023125"/>
    </source>
</evidence>
<organism evidence="4 5">
    <name type="scientific">Aquatica leii</name>
    <dbReference type="NCBI Taxonomy" id="1421715"/>
    <lineage>
        <taxon>Eukaryota</taxon>
        <taxon>Metazoa</taxon>
        <taxon>Ecdysozoa</taxon>
        <taxon>Arthropoda</taxon>
        <taxon>Hexapoda</taxon>
        <taxon>Insecta</taxon>
        <taxon>Pterygota</taxon>
        <taxon>Neoptera</taxon>
        <taxon>Endopterygota</taxon>
        <taxon>Coleoptera</taxon>
        <taxon>Polyphaga</taxon>
        <taxon>Elateriformia</taxon>
        <taxon>Elateroidea</taxon>
        <taxon>Lampyridae</taxon>
        <taxon>Luciolinae</taxon>
        <taxon>Aquatica</taxon>
    </lineage>
</organism>
<evidence type="ECO:0000256" key="2">
    <source>
        <dbReference type="ARBA" id="ARBA00023172"/>
    </source>
</evidence>
<keyword evidence="1" id="KW-0238">DNA-binding</keyword>
<feature type="domain" description="Tyr recombinase" evidence="3">
    <location>
        <begin position="34"/>
        <end position="224"/>
    </location>
</feature>
<comment type="caution">
    <text evidence="4">The sequence shown here is derived from an EMBL/GenBank/DDBJ whole genome shotgun (WGS) entry which is preliminary data.</text>
</comment>
<dbReference type="InterPro" id="IPR002104">
    <property type="entry name" value="Integrase_catalytic"/>
</dbReference>